<dbReference type="Proteomes" id="UP000255279">
    <property type="component" value="Unassembled WGS sequence"/>
</dbReference>
<organism evidence="2 4">
    <name type="scientific">Moraxella caviae</name>
    <dbReference type="NCBI Taxonomy" id="34060"/>
    <lineage>
        <taxon>Bacteria</taxon>
        <taxon>Pseudomonadati</taxon>
        <taxon>Pseudomonadota</taxon>
        <taxon>Gammaproteobacteria</taxon>
        <taxon>Moraxellales</taxon>
        <taxon>Moraxellaceae</taxon>
        <taxon>Moraxella</taxon>
    </lineage>
</organism>
<accession>A0A1T0AAV4</accession>
<keyword evidence="4" id="KW-1185">Reference proteome</keyword>
<dbReference type="InterPro" id="IPR040704">
    <property type="entry name" value="HEPN_AbiU2"/>
</dbReference>
<feature type="domain" description="HEPN AbiU2-like" evidence="1">
    <location>
        <begin position="31"/>
        <end position="144"/>
    </location>
</feature>
<dbReference type="AlphaFoldDB" id="A0A1T0AAV4"/>
<evidence type="ECO:0000313" key="5">
    <source>
        <dbReference type="Proteomes" id="UP000255279"/>
    </source>
</evidence>
<dbReference type="EMBL" id="UGQE01000004">
    <property type="protein sequence ID" value="STZ14124.1"/>
    <property type="molecule type" value="Genomic_DNA"/>
</dbReference>
<dbReference type="Proteomes" id="UP000190435">
    <property type="component" value="Unassembled WGS sequence"/>
</dbReference>
<evidence type="ECO:0000313" key="3">
    <source>
        <dbReference type="EMBL" id="STZ14124.1"/>
    </source>
</evidence>
<dbReference type="STRING" id="34060.B0181_01505"/>
<dbReference type="EMBL" id="MUXU01000010">
    <property type="protein sequence ID" value="OOR92833.1"/>
    <property type="molecule type" value="Genomic_DNA"/>
</dbReference>
<gene>
    <name evidence="2" type="ORF">B0181_01505</name>
    <name evidence="3" type="ORF">NCTC10293_01714</name>
</gene>
<proteinExistence type="predicted"/>
<reference evidence="2 4" key="1">
    <citation type="submission" date="2017-02" db="EMBL/GenBank/DDBJ databases">
        <title>Draft genome sequence of Moraxella caviae CCUG 355 type strain.</title>
        <authorList>
            <person name="Engstrom-Jakobsson H."/>
            <person name="Salva-Serra F."/>
            <person name="Thorell K."/>
            <person name="Gonzales-Siles L."/>
            <person name="Karlsson R."/>
            <person name="Boulund F."/>
            <person name="Engstrand L."/>
            <person name="Moore E."/>
        </authorList>
    </citation>
    <scope>NUCLEOTIDE SEQUENCE [LARGE SCALE GENOMIC DNA]</scope>
    <source>
        <strain evidence="2 4">CCUG 355</strain>
    </source>
</reference>
<evidence type="ECO:0000313" key="4">
    <source>
        <dbReference type="Proteomes" id="UP000190435"/>
    </source>
</evidence>
<evidence type="ECO:0000259" key="1">
    <source>
        <dbReference type="Pfam" id="PF18734"/>
    </source>
</evidence>
<sequence>MSKQRKPKNIEDWQELVGCLTEMLRLVRESNHFIYEWETIHLYSNYDQGGKFRYYQYLLPYISRAYLDACFVRLSILFDITSQTSIQAICNFLTKQGLCEAEYPEDAAEQEYNVKFNGKVTNFSEVENLKKIRNKTIAHIDNHERNFFMRKTQHLGEI</sequence>
<name>A0A1T0AAV4_9GAMM</name>
<dbReference type="RefSeq" id="WP_078275728.1">
    <property type="nucleotide sequence ID" value="NZ_MUXU01000010.1"/>
</dbReference>
<protein>
    <recommendedName>
        <fullName evidence="1">HEPN AbiU2-like domain-containing protein</fullName>
    </recommendedName>
</protein>
<reference evidence="3 5" key="2">
    <citation type="submission" date="2018-06" db="EMBL/GenBank/DDBJ databases">
        <authorList>
            <consortium name="Pathogen Informatics"/>
            <person name="Doyle S."/>
        </authorList>
    </citation>
    <scope>NUCLEOTIDE SEQUENCE [LARGE SCALE GENOMIC DNA]</scope>
    <source>
        <strain evidence="3 5">NCTC10293</strain>
    </source>
</reference>
<dbReference type="Pfam" id="PF18734">
    <property type="entry name" value="HEPN_AbiU2"/>
    <property type="match status" value="1"/>
</dbReference>
<evidence type="ECO:0000313" key="2">
    <source>
        <dbReference type="EMBL" id="OOR92833.1"/>
    </source>
</evidence>